<keyword evidence="2" id="KW-0479">Metal-binding</keyword>
<dbReference type="InterPro" id="IPR029060">
    <property type="entry name" value="PIN-like_dom_sf"/>
</dbReference>
<dbReference type="InterPro" id="IPR039907">
    <property type="entry name" value="NOB1"/>
</dbReference>
<proteinExistence type="predicted"/>
<dbReference type="Gene3D" id="3.40.50.1010">
    <property type="entry name" value="5'-nuclease"/>
    <property type="match status" value="1"/>
</dbReference>
<evidence type="ECO:0000256" key="1">
    <source>
        <dbReference type="ARBA" id="ARBA00022722"/>
    </source>
</evidence>
<sequence length="168" mass="18631">MSGRQSAKSVVVLDTAAILSGCTSPTNDNYTVNGVLRELEKFGVDFELAPFSPFVTVMEPSEEYIACATMAASKTGDSVLLSEIDLSLIGLALQLRKTDGRPVELFTDDYALTNVARFLGLKHSFVGLRKEGFNVIKWIWFCPSCHRVYFNGRRVCPDCGTKLKRKPR</sequence>
<dbReference type="AlphaFoldDB" id="A0A2R6B183"/>
<keyword evidence="3" id="KW-0378">Hydrolase</keyword>
<dbReference type="GO" id="GO:0016787">
    <property type="term" value="F:hydrolase activity"/>
    <property type="evidence" value="ECO:0007669"/>
    <property type="project" value="UniProtKB-KW"/>
</dbReference>
<dbReference type="Proteomes" id="UP000240490">
    <property type="component" value="Unassembled WGS sequence"/>
</dbReference>
<dbReference type="CDD" id="cd09876">
    <property type="entry name" value="PIN_Nob1-like"/>
    <property type="match status" value="1"/>
</dbReference>
<accession>A0A2R6B183</accession>
<dbReference type="GO" id="GO:0030490">
    <property type="term" value="P:maturation of SSU-rRNA"/>
    <property type="evidence" value="ECO:0007669"/>
    <property type="project" value="TreeGrafter"/>
</dbReference>
<dbReference type="GO" id="GO:0046872">
    <property type="term" value="F:metal ion binding"/>
    <property type="evidence" value="ECO:0007669"/>
    <property type="project" value="UniProtKB-KW"/>
</dbReference>
<name>A0A2R6B183_9ARCH</name>
<evidence type="ECO:0000313" key="5">
    <source>
        <dbReference type="EMBL" id="PSN92399.1"/>
    </source>
</evidence>
<dbReference type="PANTHER" id="PTHR12814">
    <property type="entry name" value="RNA-BINDING PROTEIN NOB1"/>
    <property type="match status" value="1"/>
</dbReference>
<evidence type="ECO:0000256" key="3">
    <source>
        <dbReference type="ARBA" id="ARBA00022801"/>
    </source>
</evidence>
<keyword evidence="1" id="KW-0540">Nuclease</keyword>
<gene>
    <name evidence="5" type="ORF">B9Q08_01470</name>
</gene>
<dbReference type="EMBL" id="NEXJ01000024">
    <property type="protein sequence ID" value="PSN92399.1"/>
    <property type="molecule type" value="Genomic_DNA"/>
</dbReference>
<evidence type="ECO:0000256" key="2">
    <source>
        <dbReference type="ARBA" id="ARBA00022723"/>
    </source>
</evidence>
<dbReference type="SUPFAM" id="SSF88723">
    <property type="entry name" value="PIN domain-like"/>
    <property type="match status" value="1"/>
</dbReference>
<reference evidence="5 6" key="1">
    <citation type="submission" date="2017-04" db="EMBL/GenBank/DDBJ databases">
        <title>Novel microbial lineages endemic to geothermal iron-oxide mats fill important gaps in the evolutionary history of Archaea.</title>
        <authorList>
            <person name="Jay Z.J."/>
            <person name="Beam J.P."/>
            <person name="Dlakic M."/>
            <person name="Rusch D.B."/>
            <person name="Kozubal M.A."/>
            <person name="Inskeep W.P."/>
        </authorList>
    </citation>
    <scope>NUCLEOTIDE SEQUENCE [LARGE SCALE GENOMIC DNA]</scope>
    <source>
        <strain evidence="5">ECH_B_SAG-M15</strain>
    </source>
</reference>
<organism evidence="5 6">
    <name type="scientific">Candidatus Marsarchaeota G2 archaeon ECH_B_SAG-M15</name>
    <dbReference type="NCBI Taxonomy" id="1978162"/>
    <lineage>
        <taxon>Archaea</taxon>
        <taxon>Candidatus Marsarchaeota</taxon>
        <taxon>Candidatus Marsarchaeota group 2</taxon>
    </lineage>
</organism>
<dbReference type="Pfam" id="PF17146">
    <property type="entry name" value="PIN_6"/>
    <property type="match status" value="1"/>
</dbReference>
<feature type="domain" description="Ribonuclease PIN" evidence="4">
    <location>
        <begin position="11"/>
        <end position="95"/>
    </location>
</feature>
<dbReference type="GO" id="GO:0030688">
    <property type="term" value="C:preribosome, small subunit precursor"/>
    <property type="evidence" value="ECO:0007669"/>
    <property type="project" value="TreeGrafter"/>
</dbReference>
<evidence type="ECO:0000259" key="4">
    <source>
        <dbReference type="Pfam" id="PF17146"/>
    </source>
</evidence>
<evidence type="ECO:0000313" key="6">
    <source>
        <dbReference type="Proteomes" id="UP000240490"/>
    </source>
</evidence>
<protein>
    <recommendedName>
        <fullName evidence="4">Ribonuclease PIN domain-containing protein</fullName>
    </recommendedName>
</protein>
<dbReference type="InterPro" id="IPR033411">
    <property type="entry name" value="Ribonuclease_PIN"/>
</dbReference>
<dbReference type="PANTHER" id="PTHR12814:SF2">
    <property type="entry name" value="RNA-BINDING PROTEIN NOB1"/>
    <property type="match status" value="1"/>
</dbReference>
<dbReference type="GO" id="GO:0004521">
    <property type="term" value="F:RNA endonuclease activity"/>
    <property type="evidence" value="ECO:0007669"/>
    <property type="project" value="TreeGrafter"/>
</dbReference>
<comment type="caution">
    <text evidence="5">The sequence shown here is derived from an EMBL/GenBank/DDBJ whole genome shotgun (WGS) entry which is preliminary data.</text>
</comment>